<dbReference type="Pfam" id="PF04199">
    <property type="entry name" value="Cyclase"/>
    <property type="match status" value="1"/>
</dbReference>
<organism evidence="1">
    <name type="scientific">Candidatus Caldatribacterium californiense</name>
    <dbReference type="NCBI Taxonomy" id="1454726"/>
    <lineage>
        <taxon>Bacteria</taxon>
        <taxon>Pseudomonadati</taxon>
        <taxon>Atribacterota</taxon>
        <taxon>Atribacteria</taxon>
        <taxon>Atribacterales</taxon>
        <taxon>Candidatus Caldatribacteriaceae</taxon>
        <taxon>Candidatus Caldatribacterium</taxon>
    </lineage>
</organism>
<protein>
    <recommendedName>
        <fullName evidence="2">Cyclase family protein</fullName>
    </recommendedName>
</protein>
<dbReference type="Gene3D" id="3.50.30.50">
    <property type="entry name" value="Putative cyclase"/>
    <property type="match status" value="1"/>
</dbReference>
<dbReference type="AlphaFoldDB" id="A0A7V3YHB5"/>
<comment type="caution">
    <text evidence="1">The sequence shown here is derived from an EMBL/GenBank/DDBJ whole genome shotgun (WGS) entry which is preliminary data.</text>
</comment>
<dbReference type="InterPro" id="IPR007325">
    <property type="entry name" value="KFase/CYL"/>
</dbReference>
<dbReference type="SUPFAM" id="SSF102198">
    <property type="entry name" value="Putative cyclase"/>
    <property type="match status" value="1"/>
</dbReference>
<evidence type="ECO:0008006" key="2">
    <source>
        <dbReference type="Google" id="ProtNLM"/>
    </source>
</evidence>
<accession>A0A7V3YHB5</accession>
<gene>
    <name evidence="1" type="ORF">ENV30_07255</name>
</gene>
<reference evidence="1" key="1">
    <citation type="journal article" date="2020" name="mSystems">
        <title>Genome- and Community-Level Interaction Insights into Carbon Utilization and Element Cycling Functions of Hydrothermarchaeota in Hydrothermal Sediment.</title>
        <authorList>
            <person name="Zhou Z."/>
            <person name="Liu Y."/>
            <person name="Xu W."/>
            <person name="Pan J."/>
            <person name="Luo Z.H."/>
            <person name="Li M."/>
        </authorList>
    </citation>
    <scope>NUCLEOTIDE SEQUENCE [LARGE SCALE GENOMIC DNA]</scope>
    <source>
        <strain evidence="1">SpSt-747</strain>
    </source>
</reference>
<name>A0A7V3YHB5_9BACT</name>
<dbReference type="PANTHER" id="PTHR31118:SF32">
    <property type="entry name" value="KYNURENINE FORMAMIDASE"/>
    <property type="match status" value="1"/>
</dbReference>
<evidence type="ECO:0000313" key="1">
    <source>
        <dbReference type="EMBL" id="HGI31084.1"/>
    </source>
</evidence>
<dbReference type="PANTHER" id="PTHR31118">
    <property type="entry name" value="CYCLASE-LIKE PROTEIN 2"/>
    <property type="match status" value="1"/>
</dbReference>
<dbReference type="EMBL" id="DTFV01000105">
    <property type="protein sequence ID" value="HGI31084.1"/>
    <property type="molecule type" value="Genomic_DNA"/>
</dbReference>
<proteinExistence type="predicted"/>
<dbReference type="GO" id="GO:0019441">
    <property type="term" value="P:L-tryptophan catabolic process to kynurenine"/>
    <property type="evidence" value="ECO:0007669"/>
    <property type="project" value="InterPro"/>
</dbReference>
<dbReference type="GO" id="GO:0004061">
    <property type="term" value="F:arylformamidase activity"/>
    <property type="evidence" value="ECO:0007669"/>
    <property type="project" value="InterPro"/>
</dbReference>
<dbReference type="InterPro" id="IPR037175">
    <property type="entry name" value="KFase_sf"/>
</dbReference>
<sequence>MALCDEYLLVDLSVEVVPPGTEERPFVITRSLLHDATTKYLISTHTHVGTHLEGPLHFFEVGKDLADFPLSAFWGRAWFLDIERVPEDRLLTEAFLAHRLEGKVAPGDILIARNLDEETVSRFNATKDRGLLPCFTPEAALWIRDRGLKMLGIDHLVRLGKDVAATRKLHEILLSADILLLEGLANLKAVQENPFILIAFPYKARGIDSSLTRAVALVRR</sequence>